<keyword evidence="3" id="KW-1185">Reference proteome</keyword>
<reference evidence="2 3" key="1">
    <citation type="submission" date="2020-08" db="EMBL/GenBank/DDBJ databases">
        <title>The Agave Microbiome: Exploring the role of microbial communities in plant adaptations to desert environments.</title>
        <authorList>
            <person name="Partida-Martinez L.P."/>
        </authorList>
    </citation>
    <scope>NUCLEOTIDE SEQUENCE [LARGE SCALE GENOMIC DNA]</scope>
    <source>
        <strain evidence="2 3">AS3.12</strain>
    </source>
</reference>
<evidence type="ECO:0000313" key="3">
    <source>
        <dbReference type="Proteomes" id="UP000585437"/>
    </source>
</evidence>
<sequence>MMDGAKSAGSVKQVDIVAGSVDAMLSPMTDIFQVYTDGSFDATSRSGGWAIVAFKGDVQIHVASGTTIGSSNNTFEVLSVMRAASWLEAEATGMAAVIWTDSAHVVEGCLRWRFMWRGNGWKRVRSNPHERRRPIPDADVWRELDTLLEHNPLIAIQLCKGHSGISGNEQADAAARSALGLG</sequence>
<dbReference type="InterPro" id="IPR012337">
    <property type="entry name" value="RNaseH-like_sf"/>
</dbReference>
<keyword evidence="2" id="KW-0378">Hydrolase</keyword>
<comment type="caution">
    <text evidence="2">The sequence shown here is derived from an EMBL/GenBank/DDBJ whole genome shotgun (WGS) entry which is preliminary data.</text>
</comment>
<evidence type="ECO:0000259" key="1">
    <source>
        <dbReference type="PROSITE" id="PS50879"/>
    </source>
</evidence>
<dbReference type="GO" id="GO:0004523">
    <property type="term" value="F:RNA-DNA hybrid ribonuclease activity"/>
    <property type="evidence" value="ECO:0007669"/>
    <property type="project" value="UniProtKB-EC"/>
</dbReference>
<proteinExistence type="predicted"/>
<name>A0A7X0JM59_9HYPH</name>
<dbReference type="AlphaFoldDB" id="A0A7X0JM59"/>
<feature type="domain" description="RNase H type-1" evidence="1">
    <location>
        <begin position="28"/>
        <end position="180"/>
    </location>
</feature>
<dbReference type="SUPFAM" id="SSF53098">
    <property type="entry name" value="Ribonuclease H-like"/>
    <property type="match status" value="1"/>
</dbReference>
<dbReference type="GO" id="GO:0003676">
    <property type="term" value="F:nucleic acid binding"/>
    <property type="evidence" value="ECO:0007669"/>
    <property type="project" value="InterPro"/>
</dbReference>
<dbReference type="Proteomes" id="UP000585437">
    <property type="component" value="Unassembled WGS sequence"/>
</dbReference>
<evidence type="ECO:0000313" key="2">
    <source>
        <dbReference type="EMBL" id="MBB6510160.1"/>
    </source>
</evidence>
<dbReference type="EMBL" id="JACHBU010000007">
    <property type="protein sequence ID" value="MBB6510160.1"/>
    <property type="molecule type" value="Genomic_DNA"/>
</dbReference>
<protein>
    <submittedName>
        <fullName evidence="2">Ribonuclease HI</fullName>
        <ecNumber evidence="2">3.1.26.4</ecNumber>
    </submittedName>
</protein>
<dbReference type="Pfam" id="PF00075">
    <property type="entry name" value="RNase_H"/>
    <property type="match status" value="1"/>
</dbReference>
<dbReference type="Gene3D" id="3.30.420.10">
    <property type="entry name" value="Ribonuclease H-like superfamily/Ribonuclease H"/>
    <property type="match status" value="1"/>
</dbReference>
<dbReference type="PROSITE" id="PS50879">
    <property type="entry name" value="RNASE_H_1"/>
    <property type="match status" value="1"/>
</dbReference>
<dbReference type="EC" id="3.1.26.4" evidence="2"/>
<accession>A0A7X0JM59</accession>
<dbReference type="InterPro" id="IPR036397">
    <property type="entry name" value="RNaseH_sf"/>
</dbReference>
<gene>
    <name evidence="2" type="ORF">F4695_003546</name>
</gene>
<dbReference type="InterPro" id="IPR002156">
    <property type="entry name" value="RNaseH_domain"/>
</dbReference>
<organism evidence="2 3">
    <name type="scientific">Rhizobium soli</name>
    <dbReference type="NCBI Taxonomy" id="424798"/>
    <lineage>
        <taxon>Bacteria</taxon>
        <taxon>Pseudomonadati</taxon>
        <taxon>Pseudomonadota</taxon>
        <taxon>Alphaproteobacteria</taxon>
        <taxon>Hyphomicrobiales</taxon>
        <taxon>Rhizobiaceae</taxon>
        <taxon>Rhizobium/Agrobacterium group</taxon>
        <taxon>Rhizobium</taxon>
    </lineage>
</organism>